<evidence type="ECO:0008006" key="3">
    <source>
        <dbReference type="Google" id="ProtNLM"/>
    </source>
</evidence>
<dbReference type="EMBL" id="AMYB01000012">
    <property type="protein sequence ID" value="OAC97836.1"/>
    <property type="molecule type" value="Genomic_DNA"/>
</dbReference>
<accession>A0A162Y8W7</accession>
<dbReference type="STRING" id="747725.A0A162Y8W7"/>
<dbReference type="AlphaFoldDB" id="A0A162Y8W7"/>
<gene>
    <name evidence="1" type="ORF">MUCCIDRAFT_115910</name>
</gene>
<sequence length="124" mass="14183">MPTVFVPPNCLVCLSAIDSASHLLFDCPTKEKIWQCVVFEFLWPTTSIHASKEALLSLDFSNLWYRHVKGISPYTILLICLSKIWLAHMRFVFDKIVIVPESVLVIICSAVRQTVEEDHLHSQL</sequence>
<protein>
    <recommendedName>
        <fullName evidence="3">Reverse transcriptase zinc-binding domain-containing protein</fullName>
    </recommendedName>
</protein>
<comment type="caution">
    <text evidence="1">The sequence shown here is derived from an EMBL/GenBank/DDBJ whole genome shotgun (WGS) entry which is preliminary data.</text>
</comment>
<reference evidence="1 2" key="1">
    <citation type="submission" date="2015-06" db="EMBL/GenBank/DDBJ databases">
        <title>Expansion of signal transduction pathways in fungi by whole-genome duplication.</title>
        <authorList>
            <consortium name="DOE Joint Genome Institute"/>
            <person name="Corrochano L.M."/>
            <person name="Kuo A."/>
            <person name="Marcet-Houben M."/>
            <person name="Polaino S."/>
            <person name="Salamov A."/>
            <person name="Villalobos J.M."/>
            <person name="Alvarez M.I."/>
            <person name="Avalos J."/>
            <person name="Benito E.P."/>
            <person name="Benoit I."/>
            <person name="Burger G."/>
            <person name="Camino L.P."/>
            <person name="Canovas D."/>
            <person name="Cerda-Olmedo E."/>
            <person name="Cheng J.-F."/>
            <person name="Dominguez A."/>
            <person name="Elias M."/>
            <person name="Eslava A.P."/>
            <person name="Glaser F."/>
            <person name="Grimwood J."/>
            <person name="Gutierrez G."/>
            <person name="Heitman J."/>
            <person name="Henrissat B."/>
            <person name="Iturriaga E.A."/>
            <person name="Lang B.F."/>
            <person name="Lavin J.L."/>
            <person name="Lee S."/>
            <person name="Li W."/>
            <person name="Lindquist E."/>
            <person name="Lopez-Garcia S."/>
            <person name="Luque E.M."/>
            <person name="Marcos A.T."/>
            <person name="Martin J."/>
            <person name="Mccluskey K."/>
            <person name="Medina H.R."/>
            <person name="Miralles-Duran A."/>
            <person name="Miyazaki A."/>
            <person name="Munoz-Torres E."/>
            <person name="Oguiza J.A."/>
            <person name="Ohm R."/>
            <person name="Olmedo M."/>
            <person name="Orejas M."/>
            <person name="Ortiz-Castellanos L."/>
            <person name="Pisabarro A.G."/>
            <person name="Rodriguez-Romero J."/>
            <person name="Ruiz-Herrera J."/>
            <person name="Ruiz-Vazquez R."/>
            <person name="Sanz C."/>
            <person name="Schackwitz W."/>
            <person name="Schmutz J."/>
            <person name="Shahriari M."/>
            <person name="Shelest E."/>
            <person name="Silva-Franco F."/>
            <person name="Soanes D."/>
            <person name="Syed K."/>
            <person name="Tagua V.G."/>
            <person name="Talbot N.J."/>
            <person name="Thon M."/>
            <person name="De Vries R.P."/>
            <person name="Wiebenga A."/>
            <person name="Yadav J.S."/>
            <person name="Braun E.L."/>
            <person name="Baker S."/>
            <person name="Garre V."/>
            <person name="Horwitz B."/>
            <person name="Torres-Martinez S."/>
            <person name="Idnurm A."/>
            <person name="Herrera-Estrella A."/>
            <person name="Gabaldon T."/>
            <person name="Grigoriev I.V."/>
        </authorList>
    </citation>
    <scope>NUCLEOTIDE SEQUENCE [LARGE SCALE GENOMIC DNA]</scope>
    <source>
        <strain evidence="1 2">CBS 277.49</strain>
    </source>
</reference>
<name>A0A162Y8W7_MUCCL</name>
<organism evidence="1 2">
    <name type="scientific">Mucor lusitanicus CBS 277.49</name>
    <dbReference type="NCBI Taxonomy" id="747725"/>
    <lineage>
        <taxon>Eukaryota</taxon>
        <taxon>Fungi</taxon>
        <taxon>Fungi incertae sedis</taxon>
        <taxon>Mucoromycota</taxon>
        <taxon>Mucoromycotina</taxon>
        <taxon>Mucoromycetes</taxon>
        <taxon>Mucorales</taxon>
        <taxon>Mucorineae</taxon>
        <taxon>Mucoraceae</taxon>
        <taxon>Mucor</taxon>
    </lineage>
</organism>
<evidence type="ECO:0000313" key="1">
    <source>
        <dbReference type="EMBL" id="OAC97836.1"/>
    </source>
</evidence>
<dbReference type="OrthoDB" id="2261371at2759"/>
<evidence type="ECO:0000313" key="2">
    <source>
        <dbReference type="Proteomes" id="UP000077051"/>
    </source>
</evidence>
<keyword evidence="2" id="KW-1185">Reference proteome</keyword>
<dbReference type="Proteomes" id="UP000077051">
    <property type="component" value="Unassembled WGS sequence"/>
</dbReference>
<proteinExistence type="predicted"/>
<dbReference type="VEuPathDB" id="FungiDB:MUCCIDRAFT_115910"/>